<geneLocation type="plasmid" evidence="2">
    <name>pDeide3</name>
</geneLocation>
<evidence type="ECO:0000313" key="2">
    <source>
        <dbReference type="Proteomes" id="UP000002208"/>
    </source>
</evidence>
<keyword evidence="2" id="KW-1185">Reference proteome</keyword>
<protein>
    <submittedName>
        <fullName evidence="1">Uncharacterized protein</fullName>
    </submittedName>
</protein>
<accession>X5H5S2</accession>
<dbReference type="EMBL" id="CP001117">
    <property type="protein sequence ID" value="AHX26575.1"/>
    <property type="molecule type" value="Genomic_DNA"/>
</dbReference>
<reference evidence="1 2" key="1">
    <citation type="journal article" date="2009" name="PLoS Genet.">
        <title>Alliance of proteomics and genomics to unravel the specificities of Sahara bacterium Deinococcus deserti.</title>
        <authorList>
            <person name="de Groot A."/>
            <person name="Dulermo R."/>
            <person name="Ortet P."/>
            <person name="Blanchard L."/>
            <person name="Guerin P."/>
            <person name="Fernandez B."/>
            <person name="Vacherie B."/>
            <person name="Dossat C."/>
            <person name="Jolivet E."/>
            <person name="Siguier P."/>
            <person name="Chandler M."/>
            <person name="Barakat M."/>
            <person name="Dedieu A."/>
            <person name="Barbe V."/>
            <person name="Heulin T."/>
            <person name="Sommer S."/>
            <person name="Achouak W."/>
            <person name="Armengaud J."/>
        </authorList>
    </citation>
    <scope>NUCLEOTIDE SEQUENCE [LARGE SCALE GENOMIC DNA]</scope>
    <source>
        <strain evidence="2">DSM 17065 / CIP 109153 / LMG 22923 / VCD115</strain>
        <plasmid evidence="2">pDeide3</plasmid>
    </source>
</reference>
<organism evidence="1 2">
    <name type="scientific">Deinococcus deserti (strain DSM 17065 / CIP 109153 / LMG 22923 / VCD115)</name>
    <dbReference type="NCBI Taxonomy" id="546414"/>
    <lineage>
        <taxon>Bacteria</taxon>
        <taxon>Thermotogati</taxon>
        <taxon>Deinococcota</taxon>
        <taxon>Deinococci</taxon>
        <taxon>Deinococcales</taxon>
        <taxon>Deinococcaceae</taxon>
        <taxon>Deinococcus</taxon>
    </lineage>
</organism>
<gene>
    <name evidence="1" type="ordered locus">Deide_3p01705</name>
</gene>
<evidence type="ECO:0000313" key="1">
    <source>
        <dbReference type="EMBL" id="AHX26575.1"/>
    </source>
</evidence>
<proteinExistence type="predicted"/>
<keyword evidence="1" id="KW-0614">Plasmid</keyword>
<dbReference type="AlphaFoldDB" id="X5H5S2"/>
<dbReference type="HOGENOM" id="CLU_3288387_0_0_0"/>
<dbReference type="KEGG" id="ddr:Deide_3p01705"/>
<sequence>MQTFLEVEVEEVFTPFDMGEAVFAHVNHEALFHGRAMLLP</sequence>
<dbReference type="Proteomes" id="UP000002208">
    <property type="component" value="Plasmid 3"/>
</dbReference>
<name>X5H5S2_DEIDV</name>